<dbReference type="Pfam" id="PF05136">
    <property type="entry name" value="Phage_portal_2"/>
    <property type="match status" value="1"/>
</dbReference>
<protein>
    <submittedName>
        <fullName evidence="2">Phage portal protein, lambda family</fullName>
    </submittedName>
</protein>
<dbReference type="RefSeq" id="WP_197441234.1">
    <property type="nucleotide sequence ID" value="NZ_SIHI01000010.1"/>
</dbReference>
<dbReference type="InterPro" id="IPR006429">
    <property type="entry name" value="Phage_lambda_portal"/>
</dbReference>
<dbReference type="GO" id="GO:0005198">
    <property type="term" value="F:structural molecule activity"/>
    <property type="evidence" value="ECO:0007669"/>
    <property type="project" value="InterPro"/>
</dbReference>
<organism evidence="2 3">
    <name type="scientific">Thalassoglobus neptunius</name>
    <dbReference type="NCBI Taxonomy" id="1938619"/>
    <lineage>
        <taxon>Bacteria</taxon>
        <taxon>Pseudomonadati</taxon>
        <taxon>Planctomycetota</taxon>
        <taxon>Planctomycetia</taxon>
        <taxon>Planctomycetales</taxon>
        <taxon>Planctomycetaceae</taxon>
        <taxon>Thalassoglobus</taxon>
    </lineage>
</organism>
<evidence type="ECO:0000313" key="3">
    <source>
        <dbReference type="Proteomes" id="UP000317243"/>
    </source>
</evidence>
<accession>A0A5C5WP67</accession>
<proteinExistence type="predicted"/>
<feature type="region of interest" description="Disordered" evidence="1">
    <location>
        <begin position="30"/>
        <end position="50"/>
    </location>
</feature>
<keyword evidence="3" id="KW-1185">Reference proteome</keyword>
<evidence type="ECO:0000256" key="1">
    <source>
        <dbReference type="SAM" id="MobiDB-lite"/>
    </source>
</evidence>
<comment type="caution">
    <text evidence="2">The sequence shown here is derived from an EMBL/GenBank/DDBJ whole genome shotgun (WGS) entry which is preliminary data.</text>
</comment>
<gene>
    <name evidence="2" type="ORF">KOR42_33060</name>
</gene>
<dbReference type="EMBL" id="SIHI01000010">
    <property type="protein sequence ID" value="TWT51833.1"/>
    <property type="molecule type" value="Genomic_DNA"/>
</dbReference>
<dbReference type="GO" id="GO:0019068">
    <property type="term" value="P:virion assembly"/>
    <property type="evidence" value="ECO:0007669"/>
    <property type="project" value="InterPro"/>
</dbReference>
<dbReference type="Proteomes" id="UP000317243">
    <property type="component" value="Unassembled WGS sequence"/>
</dbReference>
<dbReference type="AlphaFoldDB" id="A0A5C5WP67"/>
<name>A0A5C5WP67_9PLAN</name>
<evidence type="ECO:0000313" key="2">
    <source>
        <dbReference type="EMBL" id="TWT51833.1"/>
    </source>
</evidence>
<sequence>MSNSLLNSVCSSEVVSAAWSPQPAPVAEYDAVKASPKRKRNSGRVRSEDSVLTGAKRTYASSGTQDLYRNLSIVANAVRMHLNYNTQFSLKSDSGDDVFDEEFEAVVEEWSQPENFEASCRFSRQKYTRLLECLAVIDGDCGSLRLQSGMIQAVESDLIRNPDSSSDEWVNGVKADRYNKPQAYSISDRGRGGQGYQPAREYPAEFFHLHAYLHRFDQLRGVSPLLSASNDFQDVYEGKTLSMAKMKAEQLIALVFHRDALDGPGQLDASSAVEDPDSEVEGDEEEVNRAGYQVDFGSGPVLIDADPGDDVKFIQGDNPGSNSREFILLVIMIALRSLDIPFSFFDESYTNFFGQKTAWMHYERACSDKRATVAQFLNWWLKFRIQVAVSRRQLVIPRSVLSKGYSLQRPWFKFIPVGMPWWKPSEEVSSSSEAIGNGFTSPQLVCRSIGTDFKRNVRDTAKAIEYAKSRGLRLEYGSGKSGNIDKLISDSISTQVAEALLDV</sequence>
<reference evidence="2 3" key="1">
    <citation type="submission" date="2019-02" db="EMBL/GenBank/DDBJ databases">
        <title>Deep-cultivation of Planctomycetes and their phenomic and genomic characterization uncovers novel biology.</title>
        <authorList>
            <person name="Wiegand S."/>
            <person name="Jogler M."/>
            <person name="Boedeker C."/>
            <person name="Pinto D."/>
            <person name="Vollmers J."/>
            <person name="Rivas-Marin E."/>
            <person name="Kohn T."/>
            <person name="Peeters S.H."/>
            <person name="Heuer A."/>
            <person name="Rast P."/>
            <person name="Oberbeckmann S."/>
            <person name="Bunk B."/>
            <person name="Jeske O."/>
            <person name="Meyerdierks A."/>
            <person name="Storesund J.E."/>
            <person name="Kallscheuer N."/>
            <person name="Luecker S."/>
            <person name="Lage O.M."/>
            <person name="Pohl T."/>
            <person name="Merkel B.J."/>
            <person name="Hornburger P."/>
            <person name="Mueller R.-W."/>
            <person name="Bruemmer F."/>
            <person name="Labrenz M."/>
            <person name="Spormann A.M."/>
            <person name="Op Den Camp H."/>
            <person name="Overmann J."/>
            <person name="Amann R."/>
            <person name="Jetten M.S.M."/>
            <person name="Mascher T."/>
            <person name="Medema M.H."/>
            <person name="Devos D.P."/>
            <person name="Kaster A.-K."/>
            <person name="Ovreas L."/>
            <person name="Rohde M."/>
            <person name="Galperin M.Y."/>
            <person name="Jogler C."/>
        </authorList>
    </citation>
    <scope>NUCLEOTIDE SEQUENCE [LARGE SCALE GENOMIC DNA]</scope>
    <source>
        <strain evidence="2 3">KOR42</strain>
    </source>
</reference>